<comment type="caution">
    <text evidence="1">The sequence shown here is derived from an EMBL/GenBank/DDBJ whole genome shotgun (WGS) entry which is preliminary data.</text>
</comment>
<gene>
    <name evidence="1" type="primary">pilM</name>
    <name evidence="1" type="ORF">JK635_03135</name>
</gene>
<accession>A0ABS1TIT5</accession>
<proteinExistence type="predicted"/>
<reference evidence="1 2" key="1">
    <citation type="submission" date="2021-01" db="EMBL/GenBank/DDBJ databases">
        <title>Genome public.</title>
        <authorList>
            <person name="Liu C."/>
            <person name="Sun Q."/>
        </authorList>
    </citation>
    <scope>NUCLEOTIDE SEQUENCE [LARGE SCALE GENOMIC DNA]</scope>
    <source>
        <strain evidence="1 2">YIM B02564</strain>
    </source>
</reference>
<dbReference type="Proteomes" id="UP000623967">
    <property type="component" value="Unassembled WGS sequence"/>
</dbReference>
<organism evidence="1 2">
    <name type="scientific">Neobacillus paridis</name>
    <dbReference type="NCBI Taxonomy" id="2803862"/>
    <lineage>
        <taxon>Bacteria</taxon>
        <taxon>Bacillati</taxon>
        <taxon>Bacillota</taxon>
        <taxon>Bacilli</taxon>
        <taxon>Bacillales</taxon>
        <taxon>Bacillaceae</taxon>
        <taxon>Neobacillus</taxon>
    </lineage>
</organism>
<dbReference type="Gene3D" id="3.30.1490.300">
    <property type="match status" value="1"/>
</dbReference>
<dbReference type="SUPFAM" id="SSF53067">
    <property type="entry name" value="Actin-like ATPase domain"/>
    <property type="match status" value="1"/>
</dbReference>
<keyword evidence="2" id="KW-1185">Reference proteome</keyword>
<name>A0ABS1TIT5_9BACI</name>
<dbReference type="InterPro" id="IPR005883">
    <property type="entry name" value="PilM"/>
</dbReference>
<protein>
    <submittedName>
        <fullName evidence="1">Pilus assembly protein PilM</fullName>
    </submittedName>
</protein>
<dbReference type="Gene3D" id="3.30.420.40">
    <property type="match status" value="2"/>
</dbReference>
<dbReference type="RefSeq" id="WP_202652295.1">
    <property type="nucleotide sequence ID" value="NZ_JAESWB010000025.1"/>
</dbReference>
<evidence type="ECO:0000313" key="2">
    <source>
        <dbReference type="Proteomes" id="UP000623967"/>
    </source>
</evidence>
<evidence type="ECO:0000313" key="1">
    <source>
        <dbReference type="EMBL" id="MBL4951235.1"/>
    </source>
</evidence>
<dbReference type="InterPro" id="IPR043129">
    <property type="entry name" value="ATPase_NBD"/>
</dbReference>
<dbReference type="EMBL" id="JAESWB010000025">
    <property type="protein sequence ID" value="MBL4951235.1"/>
    <property type="molecule type" value="Genomic_DNA"/>
</dbReference>
<sequence>MAFNLMIGKHKTVNLTIKDHAIRFVELKQTQPLAIQRMGEYYLPNGLIKEGKILDFDTLATILEQCVAEWKMAKRQVRFIVPDPYIVIRKIPIPHDIQEDEIRGYLYMEIGSSIHLPFDEPVFDYYLLDHTKETEEKANEILLFAAPEDKVREYTDLFEKARLKPIAADISALAINRLLFHLQDRPKLQHQYLIVQVDLQSANVCIFENNIPVIMRHLYIDIEREKWNYTQKKDSFITFDFIGDKQEVLNGLIDMYSEMEKVMNFYQYSLKQGNQRVQQIILDGDHPWLDEIFAQLKERFEIPVLKINDLLKKHTGIEPVPAQFHLNMGLGLKEV</sequence>
<dbReference type="Pfam" id="PF11104">
    <property type="entry name" value="PilM_2"/>
    <property type="match status" value="1"/>
</dbReference>